<dbReference type="Pfam" id="PF00300">
    <property type="entry name" value="His_Phos_1"/>
    <property type="match status" value="1"/>
</dbReference>
<evidence type="ECO:0000256" key="2">
    <source>
        <dbReference type="ARBA" id="ARBA00012028"/>
    </source>
</evidence>
<dbReference type="SUPFAM" id="SSF53254">
    <property type="entry name" value="Phosphoglycerate mutase-like"/>
    <property type="match status" value="1"/>
</dbReference>
<evidence type="ECO:0000313" key="6">
    <source>
        <dbReference type="EMBL" id="MBF6057857.1"/>
    </source>
</evidence>
<evidence type="ECO:0000256" key="5">
    <source>
        <dbReference type="ARBA" id="ARBA00023235"/>
    </source>
</evidence>
<keyword evidence="4" id="KW-0324">Glycolysis</keyword>
<name>A0ABS0C0J3_9GAMM</name>
<gene>
    <name evidence="6" type="ORF">H8792_005830</name>
</gene>
<comment type="similarity">
    <text evidence="1">Belongs to the phosphoglycerate mutase family. BPG-dependent PGAM subfamily.</text>
</comment>
<protein>
    <recommendedName>
        <fullName evidence="2">phosphoglycerate mutase (2,3-diphosphoglycerate-dependent)</fullName>
        <ecNumber evidence="2">5.4.2.11</ecNumber>
    </recommendedName>
</protein>
<evidence type="ECO:0000313" key="7">
    <source>
        <dbReference type="Proteomes" id="UP001193680"/>
    </source>
</evidence>
<dbReference type="EMBL" id="JACBGI020000007">
    <property type="protein sequence ID" value="MBF6057857.1"/>
    <property type="molecule type" value="Genomic_DNA"/>
</dbReference>
<dbReference type="InterPro" id="IPR005952">
    <property type="entry name" value="Phosphogly_mut1"/>
</dbReference>
<accession>A0ABS0C0J3</accession>
<sequence>MNKLYLAFLRHGDYLQKHDTPSAWQPFALTEQGEKPCRSAATKLRAFADEHGLDIHASVQASSLLRAWQTASIIAGQLGEEFSVASDASLNERCVGSFANMTVMEIEAALQQDPRFAQPPANWKSDSDYRLPCPFAESLNQAGQRVAEYLQQRCFELQAQITVPTLWIVCGHGASFRHAAQRMGILQPEEIPLYSMYHAEPLFFEWQQTGLRLHSGDWKRRDKAKYSPLID</sequence>
<keyword evidence="7" id="KW-1185">Reference proteome</keyword>
<dbReference type="RefSeq" id="WP_185977997.1">
    <property type="nucleotide sequence ID" value="NZ_JACBGI020000007.1"/>
</dbReference>
<evidence type="ECO:0000256" key="4">
    <source>
        <dbReference type="ARBA" id="ARBA00023152"/>
    </source>
</evidence>
<reference evidence="6 7" key="2">
    <citation type="submission" date="2020-11" db="EMBL/GenBank/DDBJ databases">
        <title>Sulfur oxidizing isolate from Hospital Hole Sinkhole.</title>
        <authorList>
            <person name="Scott K.M."/>
        </authorList>
    </citation>
    <scope>NUCLEOTIDE SEQUENCE [LARGE SCALE GENOMIC DNA]</scope>
    <source>
        <strain evidence="6 7">HH1</strain>
    </source>
</reference>
<dbReference type="EC" id="5.4.2.11" evidence="2"/>
<dbReference type="Proteomes" id="UP001193680">
    <property type="component" value="Unassembled WGS sequence"/>
</dbReference>
<evidence type="ECO:0000256" key="1">
    <source>
        <dbReference type="ARBA" id="ARBA00006717"/>
    </source>
</evidence>
<evidence type="ECO:0000256" key="3">
    <source>
        <dbReference type="ARBA" id="ARBA00022432"/>
    </source>
</evidence>
<dbReference type="PANTHER" id="PTHR11931">
    <property type="entry name" value="PHOSPHOGLYCERATE MUTASE"/>
    <property type="match status" value="1"/>
</dbReference>
<keyword evidence="5" id="KW-0413">Isomerase</keyword>
<organism evidence="6 7">
    <name type="scientific">Thiomicrorhabdus heinhorstiae</name>
    <dbReference type="NCBI Taxonomy" id="2748010"/>
    <lineage>
        <taxon>Bacteria</taxon>
        <taxon>Pseudomonadati</taxon>
        <taxon>Pseudomonadota</taxon>
        <taxon>Gammaproteobacteria</taxon>
        <taxon>Thiotrichales</taxon>
        <taxon>Piscirickettsiaceae</taxon>
        <taxon>Thiomicrorhabdus</taxon>
    </lineage>
</organism>
<dbReference type="InterPro" id="IPR029033">
    <property type="entry name" value="His_PPase_superfam"/>
</dbReference>
<comment type="caution">
    <text evidence="6">The sequence shown here is derived from an EMBL/GenBank/DDBJ whole genome shotgun (WGS) entry which is preliminary data.</text>
</comment>
<dbReference type="InterPro" id="IPR013078">
    <property type="entry name" value="His_Pase_superF_clade-1"/>
</dbReference>
<keyword evidence="3" id="KW-0312">Gluconeogenesis</keyword>
<dbReference type="Gene3D" id="3.40.50.1240">
    <property type="entry name" value="Phosphoglycerate mutase-like"/>
    <property type="match status" value="1"/>
</dbReference>
<reference evidence="6 7" key="1">
    <citation type="submission" date="2020-06" db="EMBL/GenBank/DDBJ databases">
        <authorList>
            <person name="Scott K."/>
        </authorList>
    </citation>
    <scope>NUCLEOTIDE SEQUENCE [LARGE SCALE GENOMIC DNA]</scope>
    <source>
        <strain evidence="6 7">HH1</strain>
    </source>
</reference>
<proteinExistence type="inferred from homology"/>